<feature type="region of interest" description="Disordered" evidence="1">
    <location>
        <begin position="226"/>
        <end position="301"/>
    </location>
</feature>
<feature type="compositionally biased region" description="Basic and acidic residues" evidence="1">
    <location>
        <begin position="186"/>
        <end position="196"/>
    </location>
</feature>
<keyword evidence="2" id="KW-1185">Reference proteome</keyword>
<evidence type="ECO:0000313" key="5">
    <source>
        <dbReference type="RefSeq" id="XP_013413006.1"/>
    </source>
</evidence>
<dbReference type="OrthoDB" id="5418203at2759"/>
<feature type="compositionally biased region" description="Basic residues" evidence="1">
    <location>
        <begin position="252"/>
        <end position="265"/>
    </location>
</feature>
<feature type="region of interest" description="Disordered" evidence="1">
    <location>
        <begin position="1"/>
        <end position="206"/>
    </location>
</feature>
<dbReference type="STRING" id="7574.A0A1S3JSC3"/>
<feature type="compositionally biased region" description="Basic and acidic residues" evidence="1">
    <location>
        <begin position="156"/>
        <end position="176"/>
    </location>
</feature>
<dbReference type="AlphaFoldDB" id="A0A1S3JSC3"/>
<feature type="compositionally biased region" description="Polar residues" evidence="1">
    <location>
        <begin position="285"/>
        <end position="300"/>
    </location>
</feature>
<feature type="compositionally biased region" description="Basic and acidic residues" evidence="1">
    <location>
        <begin position="267"/>
        <end position="284"/>
    </location>
</feature>
<dbReference type="RefSeq" id="XP_013413006.1">
    <property type="nucleotide sequence ID" value="XM_013557552.2"/>
</dbReference>
<dbReference type="PANTHER" id="PTHR21678:SF0">
    <property type="entry name" value="C3H1-TYPE DOMAIN-CONTAINING PROTEIN"/>
    <property type="match status" value="1"/>
</dbReference>
<feature type="compositionally biased region" description="Polar residues" evidence="1">
    <location>
        <begin position="82"/>
        <end position="92"/>
    </location>
</feature>
<feature type="compositionally biased region" description="Basic and acidic residues" evidence="1">
    <location>
        <begin position="47"/>
        <end position="61"/>
    </location>
</feature>
<sequence>MENDRIAKVQGRDKKNSKPASEDFPVEQSKTRNRTSSESPLSQRRKNKDDEKKRTRTKRPEVQVYVPRGRRTQDVSPLPTDIDNQLHWQATHASRENSRENVPTQQRVKTLEDAAESETAAFQVPQLGRSRKSRPSAQVYVPRQRRQQAQDASSEDGIKVDTTDETNETRPVEEPKGGNAIAVQDKPIKSENERNFGESSSGISVINSYDKNDSLRELELTKLKTCKHKKHKHNSKSEDNLSNSLVGEEKGNRKRKLNNKHKQHSRSPLEHSGKMEASPVERRSPINQTVDDEFSSTSDGKNALPLVQKEDVVCNELELPTSLNKGETSTVEMLLNSSNINEDDKDKDVDVQSDVHIGETLKGAESSDSVYSDAQQSVQGETDHVEMEQPCAQRLEEETTVLLMNYSGSEENTLIEGESLPVDLRGETVHFQQSTDCLTEENVNKEETISNTCRDTYHNGVCSEETTQELQKEDEVLEMKNEPIPEHINETNRMPTEINNINKVEFSEKDDLIDKNCTNPISDKSLHEENLLVTTCNTSYVSEENVEQTQDEDEEEAEDSWDKMFDDDGECLDPKLMEELTVAVGKVKVQKPQFDYLNFQPKDPELDQELYGHLIEIYDFPKEFETRDLITAFQAFMSRGFDIKWVDDTHAIGVFASAVAAQDALCMTHPLFKTRPVSQATRQTKVKAKRCTEFLQPYKPRPETTAAAARRLVAGALGIATNVPREKRELERKQLKEAKERKRQQSKLKRDAWDGTIGGRCAMDIEDD</sequence>
<evidence type="ECO:0000256" key="1">
    <source>
        <dbReference type="SAM" id="MobiDB-lite"/>
    </source>
</evidence>
<evidence type="ECO:0000313" key="3">
    <source>
        <dbReference type="RefSeq" id="XP_013412988.1"/>
    </source>
</evidence>
<dbReference type="Gene3D" id="3.30.70.330">
    <property type="match status" value="1"/>
</dbReference>
<feature type="compositionally biased region" description="Basic and acidic residues" evidence="1">
    <location>
        <begin position="1"/>
        <end position="16"/>
    </location>
</feature>
<dbReference type="InterPro" id="IPR039884">
    <property type="entry name" value="R3HC1/R3HCL"/>
</dbReference>
<reference evidence="3 4" key="1">
    <citation type="submission" date="2025-04" db="UniProtKB">
        <authorList>
            <consortium name="RefSeq"/>
        </authorList>
    </citation>
    <scope>IDENTIFICATION</scope>
    <source>
        <tissue evidence="3 4">Gonads</tissue>
    </source>
</reference>
<proteinExistence type="predicted"/>
<dbReference type="InterPro" id="IPR012677">
    <property type="entry name" value="Nucleotide-bd_a/b_plait_sf"/>
</dbReference>
<name>A0A1S3JSC3_LINAN</name>
<dbReference type="PANTHER" id="PTHR21678">
    <property type="entry name" value="GROWTH INHIBITION AND DIFFERENTIATION RELATED PROTEIN 88"/>
    <property type="match status" value="1"/>
</dbReference>
<evidence type="ECO:0000313" key="2">
    <source>
        <dbReference type="Proteomes" id="UP000085678"/>
    </source>
</evidence>
<dbReference type="Proteomes" id="UP000085678">
    <property type="component" value="Unplaced"/>
</dbReference>
<feature type="compositionally biased region" description="Polar residues" evidence="1">
    <location>
        <begin position="366"/>
        <end position="380"/>
    </location>
</feature>
<feature type="compositionally biased region" description="Polar residues" evidence="1">
    <location>
        <begin position="197"/>
        <end position="206"/>
    </location>
</feature>
<dbReference type="RefSeq" id="XP_013412988.1">
    <property type="nucleotide sequence ID" value="XM_013557534.2"/>
</dbReference>
<evidence type="ECO:0000313" key="4">
    <source>
        <dbReference type="RefSeq" id="XP_013412998.1"/>
    </source>
</evidence>
<gene>
    <name evidence="3 4 5" type="primary">LOC106175498</name>
</gene>
<accession>A0A1S3JSC3</accession>
<dbReference type="GeneID" id="106175498"/>
<feature type="region of interest" description="Disordered" evidence="1">
    <location>
        <begin position="360"/>
        <end position="384"/>
    </location>
</feature>
<protein>
    <submittedName>
        <fullName evidence="3 4">Protein NETWORKED 2D</fullName>
    </submittedName>
</protein>
<dbReference type="KEGG" id="lak:106175498"/>
<organism evidence="2 5">
    <name type="scientific">Lingula anatina</name>
    <name type="common">Brachiopod</name>
    <name type="synonym">Lingula unguis</name>
    <dbReference type="NCBI Taxonomy" id="7574"/>
    <lineage>
        <taxon>Eukaryota</taxon>
        <taxon>Metazoa</taxon>
        <taxon>Spiralia</taxon>
        <taxon>Lophotrochozoa</taxon>
        <taxon>Brachiopoda</taxon>
        <taxon>Linguliformea</taxon>
        <taxon>Lingulata</taxon>
        <taxon>Lingulida</taxon>
        <taxon>Linguloidea</taxon>
        <taxon>Lingulidae</taxon>
        <taxon>Lingula</taxon>
    </lineage>
</organism>
<dbReference type="RefSeq" id="XP_013412998.1">
    <property type="nucleotide sequence ID" value="XM_013557544.1"/>
</dbReference>